<dbReference type="EMBL" id="HBFB01028967">
    <property type="protein sequence ID" value="CAD8692029.1"/>
    <property type="molecule type" value="Transcribed_RNA"/>
</dbReference>
<sequence>MSKKNKKSTRRNLHTFDIEREKAEAEKRQKEQEKKTLALASKGIEKPTKKSKKLRLRKGVRVRGVVVKDAATRKKAMKLVAQEKAMKLMEVEGEVEGADSGEALKATKKKKSGTKGSLKIKRPPPAPKPKAEAMQE</sequence>
<reference evidence="2" key="1">
    <citation type="submission" date="2021-01" db="EMBL/GenBank/DDBJ databases">
        <authorList>
            <person name="Corre E."/>
            <person name="Pelletier E."/>
            <person name="Niang G."/>
            <person name="Scheremetjew M."/>
            <person name="Finn R."/>
            <person name="Kale V."/>
            <person name="Holt S."/>
            <person name="Cochrane G."/>
            <person name="Meng A."/>
            <person name="Brown T."/>
            <person name="Cohen L."/>
        </authorList>
    </citation>
    <scope>NUCLEOTIDE SEQUENCE</scope>
    <source>
        <strain evidence="2">SAG 11-49</strain>
    </source>
</reference>
<feature type="compositionally biased region" description="Basic residues" evidence="1">
    <location>
        <begin position="106"/>
        <end position="122"/>
    </location>
</feature>
<dbReference type="AlphaFoldDB" id="A0A7S0WYW1"/>
<evidence type="ECO:0000313" key="2">
    <source>
        <dbReference type="EMBL" id="CAD8692029.1"/>
    </source>
</evidence>
<feature type="compositionally biased region" description="Basic and acidic residues" evidence="1">
    <location>
        <begin position="14"/>
        <end position="36"/>
    </location>
</feature>
<evidence type="ECO:0000256" key="1">
    <source>
        <dbReference type="SAM" id="MobiDB-lite"/>
    </source>
</evidence>
<proteinExistence type="predicted"/>
<organism evidence="2">
    <name type="scientific">Chlamydomonas leiostraca</name>
    <dbReference type="NCBI Taxonomy" id="1034604"/>
    <lineage>
        <taxon>Eukaryota</taxon>
        <taxon>Viridiplantae</taxon>
        <taxon>Chlorophyta</taxon>
        <taxon>core chlorophytes</taxon>
        <taxon>Chlorophyceae</taxon>
        <taxon>CS clade</taxon>
        <taxon>Chlamydomonadales</taxon>
        <taxon>Chlamydomonadaceae</taxon>
        <taxon>Chlamydomonas</taxon>
    </lineage>
</organism>
<feature type="region of interest" description="Disordered" evidence="1">
    <location>
        <begin position="1"/>
        <end position="57"/>
    </location>
</feature>
<protein>
    <submittedName>
        <fullName evidence="2">Uncharacterized protein</fullName>
    </submittedName>
</protein>
<accession>A0A7S0WYW1</accession>
<gene>
    <name evidence="2" type="ORF">CLEI1391_LOCUS16212</name>
</gene>
<name>A0A7S0WYW1_9CHLO</name>
<feature type="compositionally biased region" description="Basic residues" evidence="1">
    <location>
        <begin position="1"/>
        <end position="13"/>
    </location>
</feature>
<feature type="region of interest" description="Disordered" evidence="1">
    <location>
        <begin position="94"/>
        <end position="136"/>
    </location>
</feature>